<dbReference type="InterPro" id="IPR036236">
    <property type="entry name" value="Znf_C2H2_sf"/>
</dbReference>
<keyword evidence="3" id="KW-0677">Repeat</keyword>
<dbReference type="FunFam" id="3.30.160.60:FF:000100">
    <property type="entry name" value="Zinc finger 45-like"/>
    <property type="match status" value="1"/>
</dbReference>
<reference evidence="13" key="1">
    <citation type="submission" date="2015-05" db="EMBL/GenBank/DDBJ databases">
        <authorList>
            <person name="Wilson R.K."/>
            <person name="Warren W.C."/>
            <person name="Olafson P."/>
        </authorList>
    </citation>
    <scope>NUCLEOTIDE SEQUENCE [LARGE SCALE GENOMIC DNA]</scope>
    <source>
        <strain evidence="13">USDA</strain>
    </source>
</reference>
<dbReference type="PANTHER" id="PTHR47772">
    <property type="entry name" value="ZINC FINGER PROTEIN 200"/>
    <property type="match status" value="1"/>
</dbReference>
<feature type="domain" description="C2H2-type" evidence="11">
    <location>
        <begin position="483"/>
        <end position="511"/>
    </location>
</feature>
<dbReference type="Pfam" id="PF00096">
    <property type="entry name" value="zf-C2H2"/>
    <property type="match status" value="1"/>
</dbReference>
<dbReference type="PANTHER" id="PTHR47772:SF13">
    <property type="entry name" value="GASTRULA ZINC FINGER PROTEIN XLCGF49.1-LIKE-RELATED"/>
    <property type="match status" value="1"/>
</dbReference>
<dbReference type="InterPro" id="IPR013087">
    <property type="entry name" value="Znf_C2H2_type"/>
</dbReference>
<dbReference type="EnsemblMetazoa" id="SCAU009091-RF">
    <property type="protein sequence ID" value="SCAU009091-PF"/>
    <property type="gene ID" value="SCAU009091"/>
</dbReference>
<reference evidence="12" key="2">
    <citation type="submission" date="2020-05" db="UniProtKB">
        <authorList>
            <consortium name="EnsemblMetazoa"/>
        </authorList>
    </citation>
    <scope>IDENTIFICATION</scope>
    <source>
        <strain evidence="12">USDA</strain>
    </source>
</reference>
<dbReference type="GO" id="GO:0008270">
    <property type="term" value="F:zinc ion binding"/>
    <property type="evidence" value="ECO:0007669"/>
    <property type="project" value="UniProtKB-KW"/>
</dbReference>
<dbReference type="InterPro" id="IPR050636">
    <property type="entry name" value="C2H2-ZF_domain-containing"/>
</dbReference>
<feature type="domain" description="C2H2-type" evidence="11">
    <location>
        <begin position="458"/>
        <end position="482"/>
    </location>
</feature>
<dbReference type="SMART" id="SM00868">
    <property type="entry name" value="zf-AD"/>
    <property type="match status" value="1"/>
</dbReference>
<dbReference type="Gene3D" id="3.40.1800.20">
    <property type="match status" value="1"/>
</dbReference>
<evidence type="ECO:0000256" key="6">
    <source>
        <dbReference type="ARBA" id="ARBA00023015"/>
    </source>
</evidence>
<feature type="domain" description="C2H2-type" evidence="11">
    <location>
        <begin position="429"/>
        <end position="457"/>
    </location>
</feature>
<evidence type="ECO:0000256" key="7">
    <source>
        <dbReference type="ARBA" id="ARBA00023163"/>
    </source>
</evidence>
<dbReference type="OrthoDB" id="10645427at2759"/>
<feature type="region of interest" description="Disordered" evidence="10">
    <location>
        <begin position="183"/>
        <end position="206"/>
    </location>
</feature>
<evidence type="ECO:0000313" key="13">
    <source>
        <dbReference type="Proteomes" id="UP000095300"/>
    </source>
</evidence>
<keyword evidence="7" id="KW-0804">Transcription</keyword>
<keyword evidence="4 9" id="KW-0863">Zinc-finger</keyword>
<keyword evidence="6" id="KW-0805">Transcription regulation</keyword>
<evidence type="ECO:0000256" key="3">
    <source>
        <dbReference type="ARBA" id="ARBA00022737"/>
    </source>
</evidence>
<dbReference type="Proteomes" id="UP000095300">
    <property type="component" value="Unassembled WGS sequence"/>
</dbReference>
<dbReference type="EnsemblMetazoa" id="SCAU009091-RG">
    <property type="protein sequence ID" value="SCAU009091-PG"/>
    <property type="gene ID" value="SCAU009091"/>
</dbReference>
<dbReference type="SUPFAM" id="SSF57667">
    <property type="entry name" value="beta-beta-alpha zinc fingers"/>
    <property type="match status" value="2"/>
</dbReference>
<feature type="region of interest" description="Disordered" evidence="10">
    <location>
        <begin position="403"/>
        <end position="426"/>
    </location>
</feature>
<dbReference type="SMART" id="SM00355">
    <property type="entry name" value="ZnF_C2H2"/>
    <property type="match status" value="6"/>
</dbReference>
<evidence type="ECO:0000256" key="8">
    <source>
        <dbReference type="ARBA" id="ARBA00023242"/>
    </source>
</evidence>
<keyword evidence="5" id="KW-0862">Zinc</keyword>
<dbReference type="PROSITE" id="PS50157">
    <property type="entry name" value="ZINC_FINGER_C2H2_2"/>
    <property type="match status" value="6"/>
</dbReference>
<feature type="domain" description="C2H2-type" evidence="11">
    <location>
        <begin position="289"/>
        <end position="317"/>
    </location>
</feature>
<protein>
    <recommendedName>
        <fullName evidence="11">C2H2-type domain-containing protein</fullName>
    </recommendedName>
</protein>
<evidence type="ECO:0000313" key="12">
    <source>
        <dbReference type="EnsemblMetazoa" id="SCAU009091-PG"/>
    </source>
</evidence>
<comment type="subcellular location">
    <subcellularLocation>
        <location evidence="1">Nucleus</location>
    </subcellularLocation>
</comment>
<organism evidence="12 13">
    <name type="scientific">Stomoxys calcitrans</name>
    <name type="common">Stable fly</name>
    <name type="synonym">Conops calcitrans</name>
    <dbReference type="NCBI Taxonomy" id="35570"/>
    <lineage>
        <taxon>Eukaryota</taxon>
        <taxon>Metazoa</taxon>
        <taxon>Ecdysozoa</taxon>
        <taxon>Arthropoda</taxon>
        <taxon>Hexapoda</taxon>
        <taxon>Insecta</taxon>
        <taxon>Pterygota</taxon>
        <taxon>Neoptera</taxon>
        <taxon>Endopterygota</taxon>
        <taxon>Diptera</taxon>
        <taxon>Brachycera</taxon>
        <taxon>Muscomorpha</taxon>
        <taxon>Muscoidea</taxon>
        <taxon>Muscidae</taxon>
        <taxon>Stomoxys</taxon>
    </lineage>
</organism>
<dbReference type="InterPro" id="IPR012934">
    <property type="entry name" value="Znf_AD"/>
</dbReference>
<evidence type="ECO:0000259" key="11">
    <source>
        <dbReference type="PROSITE" id="PS50157"/>
    </source>
</evidence>
<evidence type="ECO:0000256" key="5">
    <source>
        <dbReference type="ARBA" id="ARBA00022833"/>
    </source>
</evidence>
<evidence type="ECO:0000256" key="2">
    <source>
        <dbReference type="ARBA" id="ARBA00022723"/>
    </source>
</evidence>
<dbReference type="AlphaFoldDB" id="A0A1I8PL99"/>
<name>A0A1I8PL99_STOCA</name>
<feature type="domain" description="C2H2-type" evidence="11">
    <location>
        <begin position="377"/>
        <end position="405"/>
    </location>
</feature>
<accession>A0A1I8PL99</accession>
<dbReference type="VEuPathDB" id="VectorBase:SCAU009091"/>
<keyword evidence="2" id="KW-0479">Metal-binding</keyword>
<evidence type="ECO:0000256" key="1">
    <source>
        <dbReference type="ARBA" id="ARBA00004123"/>
    </source>
</evidence>
<feature type="compositionally biased region" description="Basic residues" evidence="10">
    <location>
        <begin position="409"/>
        <end position="420"/>
    </location>
</feature>
<proteinExistence type="predicted"/>
<gene>
    <name evidence="12" type="primary">106092620</name>
</gene>
<evidence type="ECO:0000256" key="10">
    <source>
        <dbReference type="SAM" id="MobiDB-lite"/>
    </source>
</evidence>
<evidence type="ECO:0000256" key="4">
    <source>
        <dbReference type="ARBA" id="ARBA00022771"/>
    </source>
</evidence>
<dbReference type="Gene3D" id="3.30.160.60">
    <property type="entry name" value="Classic Zinc Finger"/>
    <property type="match status" value="3"/>
</dbReference>
<keyword evidence="13" id="KW-1185">Reference proteome</keyword>
<dbReference type="GO" id="GO:0005634">
    <property type="term" value="C:nucleus"/>
    <property type="evidence" value="ECO:0007669"/>
    <property type="project" value="UniProtKB-SubCell"/>
</dbReference>
<dbReference type="PROSITE" id="PS00028">
    <property type="entry name" value="ZINC_FINGER_C2H2_1"/>
    <property type="match status" value="6"/>
</dbReference>
<keyword evidence="8" id="KW-0539">Nucleus</keyword>
<feature type="domain" description="C2H2-type" evidence="11">
    <location>
        <begin position="345"/>
        <end position="368"/>
    </location>
</feature>
<sequence>MPQSRLCRLCVKACKDYKSLYQENGLGNELYDSIRKYFHPMILDINKCTELRRVCLECWHRISEFSDYEEAVRVAQLKLFAEVQEERVIIKNEKGEFEDGFTPTTSKVKVEDELIAPCSLKVQTRADDTESKESLRASNHKESELKLNHVAKVKIKVETDSFYDLCDSELLPKEEKNWSELELTTGESDEQNCDLSSDYESPGKKCVTKNDQTKEPLLYHPDFPSLEDNVLSSELELTDSDLDEQGPCSTTTTSNPSKIDFERLRNSAEQRKRRREQMEELMAKYTPILKCIACPETFTNLKALQSHFHQLHPKERFYVMCCNLKLPVPTRFREHLILHSDPEAFNCKLCWRTYTLRSGLKNHMILRHPQAVEPKIFSCKKCHKCYDTSRRLSYHVKIAHMENIPQPQRQKKRRRPRRKAIPPDGPSAFTCEECGKQFDKYRSYSQHQWYSHRLEPTHTCVTCGKGFKLKYDLRKHEAIHTGYACAFCPRTFESISDLYTHRNAVHADTKGNFVRK</sequence>
<evidence type="ECO:0000256" key="9">
    <source>
        <dbReference type="PROSITE-ProRule" id="PRU00042"/>
    </source>
</evidence>